<feature type="compositionally biased region" description="Basic and acidic residues" evidence="1">
    <location>
        <begin position="364"/>
        <end position="374"/>
    </location>
</feature>
<feature type="non-terminal residue" evidence="3">
    <location>
        <position position="1"/>
    </location>
</feature>
<gene>
    <name evidence="3" type="ORF">FCG67_11480</name>
</gene>
<comment type="caution">
    <text evidence="3">The sequence shown here is derived from an EMBL/GenBank/DDBJ whole genome shotgun (WGS) entry which is preliminary data.</text>
</comment>
<evidence type="ECO:0000313" key="4">
    <source>
        <dbReference type="Proteomes" id="UP000305109"/>
    </source>
</evidence>
<feature type="compositionally biased region" description="Basic and acidic residues" evidence="1">
    <location>
        <begin position="326"/>
        <end position="335"/>
    </location>
</feature>
<dbReference type="CDD" id="cd00085">
    <property type="entry name" value="HNHc"/>
    <property type="match status" value="1"/>
</dbReference>
<dbReference type="EMBL" id="SUMD01000005">
    <property type="protein sequence ID" value="TJZ77707.1"/>
    <property type="molecule type" value="Genomic_DNA"/>
</dbReference>
<feature type="domain" description="DUF222" evidence="2">
    <location>
        <begin position="22"/>
        <end position="298"/>
    </location>
</feature>
<dbReference type="InterPro" id="IPR003870">
    <property type="entry name" value="DUF222"/>
</dbReference>
<dbReference type="Pfam" id="PF02720">
    <property type="entry name" value="DUF222"/>
    <property type="match status" value="1"/>
</dbReference>
<feature type="compositionally biased region" description="Low complexity" evidence="1">
    <location>
        <begin position="583"/>
        <end position="600"/>
    </location>
</feature>
<dbReference type="RefSeq" id="WP_136909954.1">
    <property type="nucleotide sequence ID" value="NZ_SUMD01000005.1"/>
</dbReference>
<evidence type="ECO:0000256" key="1">
    <source>
        <dbReference type="SAM" id="MobiDB-lite"/>
    </source>
</evidence>
<feature type="compositionally biased region" description="Pro residues" evidence="1">
    <location>
        <begin position="607"/>
        <end position="621"/>
    </location>
</feature>
<feature type="region of interest" description="Disordered" evidence="1">
    <location>
        <begin position="419"/>
        <end position="452"/>
    </location>
</feature>
<organism evidence="3 4">
    <name type="scientific">Rhodococcus oryzae</name>
    <dbReference type="NCBI Taxonomy" id="2571143"/>
    <lineage>
        <taxon>Bacteria</taxon>
        <taxon>Bacillati</taxon>
        <taxon>Actinomycetota</taxon>
        <taxon>Actinomycetes</taxon>
        <taxon>Mycobacteriales</taxon>
        <taxon>Nocardiaceae</taxon>
        <taxon>Rhodococcus</taxon>
    </lineage>
</organism>
<feature type="region of interest" description="Disordered" evidence="1">
    <location>
        <begin position="314"/>
        <end position="387"/>
    </location>
</feature>
<sequence>EAEVASLLADVAALDEVAWSCRAENRLAARKVLAAGRFWESWIERDVRLGSGDIVDCGNGAVAELAVRMGCSKTVAESYASLGMDLRLRLPLARAAFVAGELDLPRVRAISRETTGLKPETVAALEPGIVAAARRLTPGPLAGEIGRLVAEFSAEEAAAQRETAQELGRRIVKRSRGSIWTIEVNVSPEEAEQVMQLVAEFAATVCPHDKRGKQCRLVDSVLAMMHGEPYLRCSCGRGDCAQAGRAALPGRRAPLTQITIDVATLVGLLSEPAYLHGHGLIDPELARRLAADGTWQALLTEALNLAEELGLISHDENESTSTRAGSDADKKDRCPGDGTEQDDSGPVGPVADIAAEPEADADAAEVKATADKSAHPATHSHTARAPEPPRFCLRSFLARGSRRKAGYVPEFGTLPVPRPCIASPPRNAHQHTAPSDGSASPIPPGRPAPTSIGTITDAILATIDADPTLARAQHPDGHGGLTAPPDGALTYRPDAATTALVHARDGHCRFPGCTRPAAGCQLDHIIEYRAHDPITGGWTIVTNLHCLCQFHHQLKTLGLWTVTALPGHAMLWTSTTGTTALTLPTGAHGSHTLTTPTPRITGRRGHTPPPLPATSPDPPPF</sequence>
<protein>
    <submittedName>
        <fullName evidence="3">DUF222 domain-containing protein</fullName>
    </submittedName>
</protein>
<dbReference type="InterPro" id="IPR003615">
    <property type="entry name" value="HNH_nuc"/>
</dbReference>
<name>A0ABY2RJ42_9NOCA</name>
<reference evidence="3 4" key="1">
    <citation type="submission" date="2019-04" db="EMBL/GenBank/DDBJ databases">
        <title>Rhodococcus oryzae sp. nov., a novel actinomycete isolated from rhizosphere soil of rice (Oryza sativa L.).</title>
        <authorList>
            <person name="Li C."/>
        </authorList>
    </citation>
    <scope>NUCLEOTIDE SEQUENCE [LARGE SCALE GENOMIC DNA]</scope>
    <source>
        <strain evidence="3 4">NEAU-CX67</strain>
    </source>
</reference>
<evidence type="ECO:0000313" key="3">
    <source>
        <dbReference type="EMBL" id="TJZ77707.1"/>
    </source>
</evidence>
<keyword evidence="4" id="KW-1185">Reference proteome</keyword>
<accession>A0ABY2RJ42</accession>
<dbReference type="Proteomes" id="UP000305109">
    <property type="component" value="Unassembled WGS sequence"/>
</dbReference>
<evidence type="ECO:0000259" key="2">
    <source>
        <dbReference type="Pfam" id="PF02720"/>
    </source>
</evidence>
<proteinExistence type="predicted"/>
<feature type="region of interest" description="Disordered" evidence="1">
    <location>
        <begin position="583"/>
        <end position="621"/>
    </location>
</feature>